<evidence type="ECO:0008006" key="5">
    <source>
        <dbReference type="Google" id="ProtNLM"/>
    </source>
</evidence>
<feature type="compositionally biased region" description="Low complexity" evidence="1">
    <location>
        <begin position="24"/>
        <end position="41"/>
    </location>
</feature>
<dbReference type="KEGG" id="cbq:AL705_04535"/>
<accession>A0A0M5L1E9</accession>
<reference evidence="3 4" key="1">
    <citation type="journal article" date="2015" name="Genome Announc.">
        <title>Complete Genome Sequences for Two Strains of a Novel Fastidious, Partially Acid-Fast, Gram-Positive Corynebacterineae Bacterium, Derived from Human Clinical Samples.</title>
        <authorList>
            <person name="Nicholson A.C."/>
            <person name="Bell M."/>
            <person name="Humrighouse B.W."/>
            <person name="McQuiston J.R."/>
        </authorList>
    </citation>
    <scope>NUCLEOTIDE SEQUENCE [LARGE SCALE GENOMIC DNA]</scope>
    <source>
        <strain evidence="3 4">X1698</strain>
    </source>
</reference>
<proteinExistence type="predicted"/>
<protein>
    <recommendedName>
        <fullName evidence="5">Lipoprotein</fullName>
    </recommendedName>
</protein>
<organism evidence="3 4">
    <name type="scientific">Lawsonella clevelandensis</name>
    <dbReference type="NCBI Taxonomy" id="1528099"/>
    <lineage>
        <taxon>Bacteria</taxon>
        <taxon>Bacillati</taxon>
        <taxon>Actinomycetota</taxon>
        <taxon>Actinomycetes</taxon>
        <taxon>Mycobacteriales</taxon>
        <taxon>Lawsonellaceae</taxon>
        <taxon>Lawsonella</taxon>
    </lineage>
</organism>
<feature type="signal peptide" evidence="2">
    <location>
        <begin position="1"/>
        <end position="22"/>
    </location>
</feature>
<dbReference type="Proteomes" id="UP000068137">
    <property type="component" value="Chromosome"/>
</dbReference>
<evidence type="ECO:0000256" key="2">
    <source>
        <dbReference type="SAM" id="SignalP"/>
    </source>
</evidence>
<sequence>MLHHTKAAAAVLAIGLAAAGIAGCHNDDNAPATTTNTTNPDGRVTVTKTVHPTDVARSNLNKATDKAKKDVDDLRKDANDTLKDVRDNFRETVTVTETPAP</sequence>
<dbReference type="PROSITE" id="PS51257">
    <property type="entry name" value="PROKAR_LIPOPROTEIN"/>
    <property type="match status" value="1"/>
</dbReference>
<dbReference type="AlphaFoldDB" id="A0A0M5L1E9"/>
<keyword evidence="2" id="KW-0732">Signal</keyword>
<feature type="chain" id="PRO_5039031998" description="Lipoprotein" evidence="2">
    <location>
        <begin position="23"/>
        <end position="101"/>
    </location>
</feature>
<dbReference type="EMBL" id="CP012390">
    <property type="protein sequence ID" value="ALE19017.1"/>
    <property type="molecule type" value="Genomic_DNA"/>
</dbReference>
<name>A0A0M5L1E9_9ACTN</name>
<evidence type="ECO:0000313" key="3">
    <source>
        <dbReference type="EMBL" id="ALE19017.1"/>
    </source>
</evidence>
<dbReference type="STRING" id="1528099.AL705_04535"/>
<evidence type="ECO:0000256" key="1">
    <source>
        <dbReference type="SAM" id="MobiDB-lite"/>
    </source>
</evidence>
<gene>
    <name evidence="3" type="ORF">AL705_04535</name>
</gene>
<feature type="region of interest" description="Disordered" evidence="1">
    <location>
        <begin position="24"/>
        <end position="45"/>
    </location>
</feature>
<evidence type="ECO:0000313" key="4">
    <source>
        <dbReference type="Proteomes" id="UP000068137"/>
    </source>
</evidence>